<dbReference type="AlphaFoldDB" id="A0A1H2U1T7"/>
<keyword evidence="1" id="KW-0540">Nuclease</keyword>
<dbReference type="EMBL" id="FNMV01000003">
    <property type="protein sequence ID" value="SDW50193.1"/>
    <property type="molecule type" value="Genomic_DNA"/>
</dbReference>
<gene>
    <name evidence="7" type="ORF">SAMN05444338_10369</name>
</gene>
<dbReference type="InterPro" id="IPR008947">
    <property type="entry name" value="PLipase_C/P1_nuclease_dom_sf"/>
</dbReference>
<dbReference type="GO" id="GO:0016788">
    <property type="term" value="F:hydrolase activity, acting on ester bonds"/>
    <property type="evidence" value="ECO:0007669"/>
    <property type="project" value="InterPro"/>
</dbReference>
<keyword evidence="3" id="KW-0255">Endonuclease</keyword>
<keyword evidence="5" id="KW-1015">Disulfide bond</keyword>
<proteinExistence type="predicted"/>
<dbReference type="CDD" id="cd10981">
    <property type="entry name" value="ZnPC_S1P1"/>
    <property type="match status" value="1"/>
</dbReference>
<accession>A0A1H2U1T7</accession>
<name>A0A1H2U1T7_9FLAO</name>
<keyword evidence="8" id="KW-1185">Reference proteome</keyword>
<evidence type="ECO:0000313" key="8">
    <source>
        <dbReference type="Proteomes" id="UP000198569"/>
    </source>
</evidence>
<reference evidence="8" key="1">
    <citation type="submission" date="2016-10" db="EMBL/GenBank/DDBJ databases">
        <authorList>
            <person name="Varghese N."/>
            <person name="Submissions S."/>
        </authorList>
    </citation>
    <scope>NUCLEOTIDE SEQUENCE [LARGE SCALE GENOMIC DNA]</scope>
    <source>
        <strain evidence="8">DSM 15718</strain>
    </source>
</reference>
<evidence type="ECO:0000256" key="1">
    <source>
        <dbReference type="ARBA" id="ARBA00022722"/>
    </source>
</evidence>
<dbReference type="GO" id="GO:0004519">
    <property type="term" value="F:endonuclease activity"/>
    <property type="evidence" value="ECO:0007669"/>
    <property type="project" value="UniProtKB-KW"/>
</dbReference>
<dbReference type="RefSeq" id="WP_091429936.1">
    <property type="nucleotide sequence ID" value="NZ_FNMV01000003.1"/>
</dbReference>
<protein>
    <submittedName>
        <fullName evidence="7">S1/P1 Nuclease</fullName>
    </submittedName>
</protein>
<dbReference type="SUPFAM" id="SSF48537">
    <property type="entry name" value="Phospholipase C/P1 nuclease"/>
    <property type="match status" value="1"/>
</dbReference>
<keyword evidence="6" id="KW-0325">Glycoprotein</keyword>
<dbReference type="GO" id="GO:0006308">
    <property type="term" value="P:DNA catabolic process"/>
    <property type="evidence" value="ECO:0007669"/>
    <property type="project" value="InterPro"/>
</dbReference>
<dbReference type="InterPro" id="IPR003154">
    <property type="entry name" value="S1/P1nuclease"/>
</dbReference>
<dbReference type="Pfam" id="PF02265">
    <property type="entry name" value="S1-P1_nuclease"/>
    <property type="match status" value="1"/>
</dbReference>
<dbReference type="Gene3D" id="1.10.575.10">
    <property type="entry name" value="P1 Nuclease"/>
    <property type="match status" value="1"/>
</dbReference>
<dbReference type="GO" id="GO:0046872">
    <property type="term" value="F:metal ion binding"/>
    <property type="evidence" value="ECO:0007669"/>
    <property type="project" value="UniProtKB-KW"/>
</dbReference>
<sequence length="334" mass="37856">MKNIKFKPTMLLLTAVAISFLTISWGIVGHERINKAAVMALPKPLQTFFYNHIDFITQESTVPDLRKYILQDRAENPRHYFDMENFGSVDSFPKTMAEAKKKYDDKFLSKNGTLPWHIQDMMAKLTTAFKEKRKSEILFIAAELGHYIADAHMPLHTSDNHDGQLTDQKGIHSLWESRLPELFVKNYKFTVAPAEYYEDVDKATWDMINDTHSLVPALLAADKGLRTSLATNQIFVTDASGAIVKNKYNGVRYTDEYAGQFHTALNGMVESQMKKAVTATASFWYTAWVNAGKPDLNNLDAVALTKRNSKALKKDIKLFKKGDLFGIESDKDAE</sequence>
<keyword evidence="2" id="KW-0479">Metal-binding</keyword>
<dbReference type="GO" id="GO:0003676">
    <property type="term" value="F:nucleic acid binding"/>
    <property type="evidence" value="ECO:0007669"/>
    <property type="project" value="InterPro"/>
</dbReference>
<dbReference type="Proteomes" id="UP000198569">
    <property type="component" value="Unassembled WGS sequence"/>
</dbReference>
<evidence type="ECO:0000256" key="2">
    <source>
        <dbReference type="ARBA" id="ARBA00022723"/>
    </source>
</evidence>
<evidence type="ECO:0000256" key="3">
    <source>
        <dbReference type="ARBA" id="ARBA00022759"/>
    </source>
</evidence>
<keyword evidence="4" id="KW-0378">Hydrolase</keyword>
<evidence type="ECO:0000256" key="5">
    <source>
        <dbReference type="ARBA" id="ARBA00023157"/>
    </source>
</evidence>
<evidence type="ECO:0000256" key="6">
    <source>
        <dbReference type="ARBA" id="ARBA00023180"/>
    </source>
</evidence>
<evidence type="ECO:0000256" key="4">
    <source>
        <dbReference type="ARBA" id="ARBA00022801"/>
    </source>
</evidence>
<evidence type="ECO:0000313" key="7">
    <source>
        <dbReference type="EMBL" id="SDW50193.1"/>
    </source>
</evidence>
<organism evidence="7 8">
    <name type="scientific">Flavobacterium degerlachei</name>
    <dbReference type="NCBI Taxonomy" id="229203"/>
    <lineage>
        <taxon>Bacteria</taxon>
        <taxon>Pseudomonadati</taxon>
        <taxon>Bacteroidota</taxon>
        <taxon>Flavobacteriia</taxon>
        <taxon>Flavobacteriales</taxon>
        <taxon>Flavobacteriaceae</taxon>
        <taxon>Flavobacterium</taxon>
    </lineage>
</organism>
<dbReference type="OrthoDB" id="267579at2"/>